<evidence type="ECO:0000313" key="2">
    <source>
        <dbReference type="EMBL" id="MFC4988929.1"/>
    </source>
</evidence>
<dbReference type="PANTHER" id="PTHR46211">
    <property type="entry name" value="GLYCEROPHOSPHORYL DIESTER PHOSPHODIESTERASE"/>
    <property type="match status" value="1"/>
</dbReference>
<dbReference type="EMBL" id="JBHSJG010000038">
    <property type="protein sequence ID" value="MFC4988929.1"/>
    <property type="molecule type" value="Genomic_DNA"/>
</dbReference>
<organism evidence="2 3">
    <name type="scientific">Saliphagus infecundisoli</name>
    <dbReference type="NCBI Taxonomy" id="1849069"/>
    <lineage>
        <taxon>Archaea</taxon>
        <taxon>Methanobacteriati</taxon>
        <taxon>Methanobacteriota</taxon>
        <taxon>Stenosarchaea group</taxon>
        <taxon>Halobacteria</taxon>
        <taxon>Halobacteriales</taxon>
        <taxon>Natrialbaceae</taxon>
        <taxon>Saliphagus</taxon>
    </lineage>
</organism>
<accession>A0ABD5QIQ6</accession>
<proteinExistence type="predicted"/>
<dbReference type="Proteomes" id="UP001595925">
    <property type="component" value="Unassembled WGS sequence"/>
</dbReference>
<protein>
    <submittedName>
        <fullName evidence="2">Glycerophosphodiester phosphodiesterase</fullName>
    </submittedName>
</protein>
<gene>
    <name evidence="2" type="ORF">ACFPFO_14375</name>
</gene>
<dbReference type="InterPro" id="IPR030395">
    <property type="entry name" value="GP_PDE_dom"/>
</dbReference>
<sequence>MRKRATDALVAGVLAAGLAVLAGIRARSLTTFAHRGFAADAPENTVPAVRGAADRADGVEIDVRRCASGELVCVHDADVERFTGDPTPVGETEWTALREIEVGDGATVPRLEDVLDAVPDDVLLNVELKERGLAADALAAVAGRERVLLSAFDPEVLEEVRAADGGDEVALAYVTRSSRGTCSVADRFDCVAVHPRADLPFRSAIVPRAHRRGLAVNAWTVDSRLEMLALALVGVDGVFADSARCLGRSRR</sequence>
<dbReference type="AlphaFoldDB" id="A0ABD5QIQ6"/>
<name>A0ABD5QIQ6_9EURY</name>
<evidence type="ECO:0000259" key="1">
    <source>
        <dbReference type="PROSITE" id="PS51704"/>
    </source>
</evidence>
<dbReference type="Gene3D" id="3.20.20.190">
    <property type="entry name" value="Phosphatidylinositol (PI) phosphodiesterase"/>
    <property type="match status" value="1"/>
</dbReference>
<dbReference type="SUPFAM" id="SSF51695">
    <property type="entry name" value="PLC-like phosphodiesterases"/>
    <property type="match status" value="1"/>
</dbReference>
<comment type="caution">
    <text evidence="2">The sequence shown here is derived from an EMBL/GenBank/DDBJ whole genome shotgun (WGS) entry which is preliminary data.</text>
</comment>
<dbReference type="InterPro" id="IPR017946">
    <property type="entry name" value="PLC-like_Pdiesterase_TIM-brl"/>
</dbReference>
<dbReference type="PROSITE" id="PS51704">
    <property type="entry name" value="GP_PDE"/>
    <property type="match status" value="1"/>
</dbReference>
<keyword evidence="3" id="KW-1185">Reference proteome</keyword>
<dbReference type="Pfam" id="PF03009">
    <property type="entry name" value="GDPD"/>
    <property type="match status" value="1"/>
</dbReference>
<feature type="domain" description="GP-PDE" evidence="1">
    <location>
        <begin position="29"/>
        <end position="250"/>
    </location>
</feature>
<reference evidence="2 3" key="1">
    <citation type="journal article" date="2019" name="Int. J. Syst. Evol. Microbiol.">
        <title>The Global Catalogue of Microorganisms (GCM) 10K type strain sequencing project: providing services to taxonomists for standard genome sequencing and annotation.</title>
        <authorList>
            <consortium name="The Broad Institute Genomics Platform"/>
            <consortium name="The Broad Institute Genome Sequencing Center for Infectious Disease"/>
            <person name="Wu L."/>
            <person name="Ma J."/>
        </authorList>
    </citation>
    <scope>NUCLEOTIDE SEQUENCE [LARGE SCALE GENOMIC DNA]</scope>
    <source>
        <strain evidence="2 3">CGMCC 1.15824</strain>
    </source>
</reference>
<evidence type="ECO:0000313" key="3">
    <source>
        <dbReference type="Proteomes" id="UP001595925"/>
    </source>
</evidence>
<dbReference type="PANTHER" id="PTHR46211:SF14">
    <property type="entry name" value="GLYCEROPHOSPHODIESTER PHOSPHODIESTERASE"/>
    <property type="match status" value="1"/>
</dbReference>
<dbReference type="RefSeq" id="WP_224828365.1">
    <property type="nucleotide sequence ID" value="NZ_JAIVEF010000006.1"/>
</dbReference>
<dbReference type="CDD" id="cd08556">
    <property type="entry name" value="GDPD"/>
    <property type="match status" value="1"/>
</dbReference>